<keyword evidence="2" id="KW-1185">Reference proteome</keyword>
<reference evidence="2" key="1">
    <citation type="journal article" date="2019" name="Int. J. Syst. Evol. Microbiol.">
        <title>The Global Catalogue of Microorganisms (GCM) 10K type strain sequencing project: providing services to taxonomists for standard genome sequencing and annotation.</title>
        <authorList>
            <consortium name="The Broad Institute Genomics Platform"/>
            <consortium name="The Broad Institute Genome Sequencing Center for Infectious Disease"/>
            <person name="Wu L."/>
            <person name="Ma J."/>
        </authorList>
    </citation>
    <scope>NUCLEOTIDE SEQUENCE [LARGE SCALE GENOMIC DNA]</scope>
    <source>
        <strain evidence="2">KCTC 42087</strain>
    </source>
</reference>
<sequence length="341" mass="38067">MTGPTALADAEADLAARYEVAMHRAETSGDLRDLERLLARAAELLGASNRIALLVECGLEEMKSRARPLTESVEVWEALWWRASAALPSDDPTLMSARAFRARYRRRRGRSEDLEAGVESYRRQWEQRREALGVDHYRTRVMHANLALAVRDRDADGDLDEALRMLRDEVAHRIANYGEQHPFTWIVRSVLAQTLVRAAERAPGPARRAELAGEAAEIAGSLADGRRIRFGVADISTLRAQLVHAHALVLLGRAAEAVPEIRHVHSKARWARVPLEPGWAESLLARAEAGAGEPSEALRWAEESHRLKAGYFPPGSRQVVEAERLLSRLREDAPFDSTHRS</sequence>
<comment type="caution">
    <text evidence="1">The sequence shown here is derived from an EMBL/GenBank/DDBJ whole genome shotgun (WGS) entry which is preliminary data.</text>
</comment>
<dbReference type="RefSeq" id="WP_378279946.1">
    <property type="nucleotide sequence ID" value="NZ_JBHSON010000003.1"/>
</dbReference>
<evidence type="ECO:0000313" key="1">
    <source>
        <dbReference type="EMBL" id="MFC5744624.1"/>
    </source>
</evidence>
<dbReference type="Gene3D" id="1.25.40.10">
    <property type="entry name" value="Tetratricopeptide repeat domain"/>
    <property type="match status" value="1"/>
</dbReference>
<gene>
    <name evidence="1" type="ORF">ACFPZN_03230</name>
</gene>
<protein>
    <recommendedName>
        <fullName evidence="3">Tetratricopeptide repeat protein</fullName>
    </recommendedName>
</protein>
<dbReference type="InterPro" id="IPR011990">
    <property type="entry name" value="TPR-like_helical_dom_sf"/>
</dbReference>
<evidence type="ECO:0000313" key="2">
    <source>
        <dbReference type="Proteomes" id="UP001596074"/>
    </source>
</evidence>
<accession>A0ABW0ZRX6</accession>
<proteinExistence type="predicted"/>
<organism evidence="1 2">
    <name type="scientific">Actinomadura rugatobispora</name>
    <dbReference type="NCBI Taxonomy" id="1994"/>
    <lineage>
        <taxon>Bacteria</taxon>
        <taxon>Bacillati</taxon>
        <taxon>Actinomycetota</taxon>
        <taxon>Actinomycetes</taxon>
        <taxon>Streptosporangiales</taxon>
        <taxon>Thermomonosporaceae</taxon>
        <taxon>Actinomadura</taxon>
    </lineage>
</organism>
<name>A0ABW0ZRX6_9ACTN</name>
<evidence type="ECO:0008006" key="3">
    <source>
        <dbReference type="Google" id="ProtNLM"/>
    </source>
</evidence>
<dbReference type="EMBL" id="JBHSON010000003">
    <property type="protein sequence ID" value="MFC5744624.1"/>
    <property type="molecule type" value="Genomic_DNA"/>
</dbReference>
<dbReference type="Proteomes" id="UP001596074">
    <property type="component" value="Unassembled WGS sequence"/>
</dbReference>